<keyword evidence="4 12" id="KW-0418">Kinase</keyword>
<dbReference type="EMBL" id="LLWF02000039">
    <property type="protein sequence ID" value="ONH82865.1"/>
    <property type="molecule type" value="Genomic_DNA"/>
</dbReference>
<sequence length="356" mass="38331">MADTEAGAEAGPITADFVMPPAPSIPPEQALWLLRRHYGLQGRARPLDSERDRIFHIMAEDGQNCLLRLANPAETAEVSNLQTAVLAHIATRAPGLPVQRILPALSGRLEEPVDYGAGRMGIARLLTFLPGRPLRDGPIDSAQRHAVGGVTARLALAMRDFHHPAAGHALYWDIQHLLRLRGLVPWIGDAPGRELALRVLEDFATRVQPELATLRAQVLHDDLHPGNILVDPAEPTRITGLLDFGDTVHTALVNDLAVAANHHVALDGHPLAGVAGIVGAYHAVLPLEAREVALLPRLIAARLLIGVLVRSWQARETPGAVPPPVFARAALERLVAVPLDEARAPLFRACGMEIPT</sequence>
<evidence type="ECO:0000256" key="6">
    <source>
        <dbReference type="ARBA" id="ARBA00037368"/>
    </source>
</evidence>
<evidence type="ECO:0000256" key="1">
    <source>
        <dbReference type="ARBA" id="ARBA00004496"/>
    </source>
</evidence>
<evidence type="ECO:0000256" key="9">
    <source>
        <dbReference type="SAM" id="MobiDB-lite"/>
    </source>
</evidence>
<comment type="function">
    <text evidence="6">Catalyzes the GTP-dependent phosphorylation of 5-hydroxy-L-lysine.</text>
</comment>
<name>A0A1S8D648_9PROT</name>
<proteinExistence type="predicted"/>
<dbReference type="PANTHER" id="PTHR21064">
    <property type="entry name" value="AMINOGLYCOSIDE PHOSPHOTRANSFERASE DOMAIN-CONTAINING PROTEIN-RELATED"/>
    <property type="match status" value="1"/>
</dbReference>
<evidence type="ECO:0000256" key="4">
    <source>
        <dbReference type="ARBA" id="ARBA00022777"/>
    </source>
</evidence>
<dbReference type="InterPro" id="IPR050249">
    <property type="entry name" value="Pseudomonas-type_ThrB"/>
</dbReference>
<protein>
    <recommendedName>
        <fullName evidence="8">Hydroxylysine kinase</fullName>
        <ecNumber evidence="7">2.7.1.81</ecNumber>
    </recommendedName>
</protein>
<dbReference type="EC" id="2.7.1.81" evidence="7"/>
<feature type="region of interest" description="Disordered" evidence="9">
    <location>
        <begin position="1"/>
        <end position="20"/>
    </location>
</feature>
<evidence type="ECO:0000313" key="12">
    <source>
        <dbReference type="EMBL" id="SUE95215.1"/>
    </source>
</evidence>
<evidence type="ECO:0000256" key="5">
    <source>
        <dbReference type="ARBA" id="ARBA00036820"/>
    </source>
</evidence>
<dbReference type="EMBL" id="UGVN01000002">
    <property type="protein sequence ID" value="SUE95215.1"/>
    <property type="molecule type" value="Genomic_DNA"/>
</dbReference>
<reference evidence="11 13" key="1">
    <citation type="submission" date="2016-12" db="EMBL/GenBank/DDBJ databases">
        <title>Draft genome sequence of Roseomonas mucosa strain AU37, isolated from a peripheral intravenous catheter.</title>
        <authorList>
            <person name="Choudhury M.A."/>
            <person name="Sidjabat H.E."/>
            <person name="Wailan A.M."/>
            <person name="Zhang L."/>
            <person name="Marsh N.M."/>
            <person name="Rickard C.M."/>
            <person name="Davies M."/>
            <person name="Mcmillan D.J."/>
        </authorList>
    </citation>
    <scope>NUCLEOTIDE SEQUENCE [LARGE SCALE GENOMIC DNA]</scope>
    <source>
        <strain evidence="11 13">SAVE376</strain>
    </source>
</reference>
<evidence type="ECO:0000256" key="7">
    <source>
        <dbReference type="ARBA" id="ARBA00038873"/>
    </source>
</evidence>
<evidence type="ECO:0000259" key="10">
    <source>
        <dbReference type="Pfam" id="PF01636"/>
    </source>
</evidence>
<gene>
    <name evidence="11" type="ORF">APZ41_012475</name>
    <name evidence="12" type="ORF">NCTC13291_04098</name>
</gene>
<dbReference type="RefSeq" id="WP_019461963.1">
    <property type="nucleotide sequence ID" value="NZ_CBCSHT010000058.1"/>
</dbReference>
<keyword evidence="2" id="KW-0963">Cytoplasm</keyword>
<dbReference type="GO" id="GO:0047992">
    <property type="term" value="F:hydroxylysine kinase activity"/>
    <property type="evidence" value="ECO:0007669"/>
    <property type="project" value="UniProtKB-EC"/>
</dbReference>
<dbReference type="SUPFAM" id="SSF56112">
    <property type="entry name" value="Protein kinase-like (PK-like)"/>
    <property type="match status" value="1"/>
</dbReference>
<dbReference type="STRING" id="207340.APZ41_012475"/>
<evidence type="ECO:0000256" key="2">
    <source>
        <dbReference type="ARBA" id="ARBA00022490"/>
    </source>
</evidence>
<evidence type="ECO:0000256" key="8">
    <source>
        <dbReference type="ARBA" id="ARBA00040505"/>
    </source>
</evidence>
<dbReference type="PANTHER" id="PTHR21064:SF1">
    <property type="entry name" value="HYDROXYLYSINE KINASE"/>
    <property type="match status" value="1"/>
</dbReference>
<evidence type="ECO:0000313" key="14">
    <source>
        <dbReference type="Proteomes" id="UP000254919"/>
    </source>
</evidence>
<feature type="domain" description="Aminoglycoside phosphotransferase" evidence="10">
    <location>
        <begin position="46"/>
        <end position="274"/>
    </location>
</feature>
<accession>A0A1S8D648</accession>
<dbReference type="GO" id="GO:0005737">
    <property type="term" value="C:cytoplasm"/>
    <property type="evidence" value="ECO:0007669"/>
    <property type="project" value="UniProtKB-SubCell"/>
</dbReference>
<organism evidence="11 13">
    <name type="scientific">Roseomonas mucosa</name>
    <dbReference type="NCBI Taxonomy" id="207340"/>
    <lineage>
        <taxon>Bacteria</taxon>
        <taxon>Pseudomonadati</taxon>
        <taxon>Pseudomonadota</taxon>
        <taxon>Alphaproteobacteria</taxon>
        <taxon>Acetobacterales</taxon>
        <taxon>Roseomonadaceae</taxon>
        <taxon>Roseomonas</taxon>
    </lineage>
</organism>
<evidence type="ECO:0000313" key="13">
    <source>
        <dbReference type="Proteomes" id="UP000054844"/>
    </source>
</evidence>
<dbReference type="InterPro" id="IPR002575">
    <property type="entry name" value="Aminoglycoside_PTrfase"/>
</dbReference>
<keyword evidence="3" id="KW-0808">Transferase</keyword>
<comment type="subcellular location">
    <subcellularLocation>
        <location evidence="1">Cytoplasm</location>
    </subcellularLocation>
</comment>
<comment type="catalytic activity">
    <reaction evidence="5">
        <text>(5R)-5-hydroxy-L-lysine + GTP = (5R)-5-phosphooxy-L-lysine + GDP + H(+)</text>
        <dbReference type="Rhea" id="RHEA:19049"/>
        <dbReference type="ChEBI" id="CHEBI:15378"/>
        <dbReference type="ChEBI" id="CHEBI:37565"/>
        <dbReference type="ChEBI" id="CHEBI:57882"/>
        <dbReference type="ChEBI" id="CHEBI:58189"/>
        <dbReference type="ChEBI" id="CHEBI:58357"/>
        <dbReference type="EC" id="2.7.1.81"/>
    </reaction>
</comment>
<dbReference type="Gene3D" id="3.90.1200.10">
    <property type="match status" value="1"/>
</dbReference>
<evidence type="ECO:0000313" key="11">
    <source>
        <dbReference type="EMBL" id="ONH82865.1"/>
    </source>
</evidence>
<reference evidence="12 14" key="2">
    <citation type="submission" date="2018-06" db="EMBL/GenBank/DDBJ databases">
        <authorList>
            <consortium name="Pathogen Informatics"/>
            <person name="Doyle S."/>
        </authorList>
    </citation>
    <scope>NUCLEOTIDE SEQUENCE [LARGE SCALE GENOMIC DNA]</scope>
    <source>
        <strain evidence="12 14">NCTC13291</strain>
    </source>
</reference>
<keyword evidence="13" id="KW-1185">Reference proteome</keyword>
<evidence type="ECO:0000256" key="3">
    <source>
        <dbReference type="ARBA" id="ARBA00022679"/>
    </source>
</evidence>
<dbReference type="Pfam" id="PF01636">
    <property type="entry name" value="APH"/>
    <property type="match status" value="1"/>
</dbReference>
<dbReference type="Proteomes" id="UP000254919">
    <property type="component" value="Unassembled WGS sequence"/>
</dbReference>
<dbReference type="GeneID" id="99631525"/>
<dbReference type="Proteomes" id="UP000054844">
    <property type="component" value="Unassembled WGS sequence"/>
</dbReference>
<dbReference type="AlphaFoldDB" id="A0A1S8D648"/>
<dbReference type="InterPro" id="IPR011009">
    <property type="entry name" value="Kinase-like_dom_sf"/>
</dbReference>